<dbReference type="InterPro" id="IPR038883">
    <property type="entry name" value="AN11006-like"/>
</dbReference>
<evidence type="ECO:0000313" key="3">
    <source>
        <dbReference type="EMBL" id="KAL1618402.1"/>
    </source>
</evidence>
<keyword evidence="4" id="KW-1185">Reference proteome</keyword>
<name>A0ABR3SE27_9PEZI</name>
<evidence type="ECO:0000256" key="1">
    <source>
        <dbReference type="SAM" id="MobiDB-lite"/>
    </source>
</evidence>
<dbReference type="Pfam" id="PF20150">
    <property type="entry name" value="2EXR"/>
    <property type="match status" value="1"/>
</dbReference>
<gene>
    <name evidence="3" type="ORF">SLS56_010554</name>
</gene>
<feature type="compositionally biased region" description="Basic residues" evidence="1">
    <location>
        <begin position="56"/>
        <end position="72"/>
    </location>
</feature>
<feature type="compositionally biased region" description="Acidic residues" evidence="1">
    <location>
        <begin position="42"/>
        <end position="52"/>
    </location>
</feature>
<evidence type="ECO:0000259" key="2">
    <source>
        <dbReference type="Pfam" id="PF20150"/>
    </source>
</evidence>
<dbReference type="EMBL" id="JAJVDC020000208">
    <property type="protein sequence ID" value="KAL1618402.1"/>
    <property type="molecule type" value="Genomic_DNA"/>
</dbReference>
<organism evidence="3 4">
    <name type="scientific">Neofusicoccum ribis</name>
    <dbReference type="NCBI Taxonomy" id="45134"/>
    <lineage>
        <taxon>Eukaryota</taxon>
        <taxon>Fungi</taxon>
        <taxon>Dikarya</taxon>
        <taxon>Ascomycota</taxon>
        <taxon>Pezizomycotina</taxon>
        <taxon>Dothideomycetes</taxon>
        <taxon>Dothideomycetes incertae sedis</taxon>
        <taxon>Botryosphaeriales</taxon>
        <taxon>Botryosphaeriaceae</taxon>
        <taxon>Neofusicoccum</taxon>
    </lineage>
</organism>
<sequence length="282" mass="32614">MGDSRYSARLRKRPRISYAQPDEEDLDIDDEGSARVTATVSEADDDEDDEEFSLNGRKRTKKASAAKRGRGRKQQAFRFMDLPGELRNAIYELTLTRATIEIRYAFRRGRHTVKAPSTYNYSLCPNLLLLNKTIRAEAGPILYQNQFNLLDCTSLWHFLSSLSPTTKSWIKHLGLLRFRHGHIDKGYCIPAFHALIGLKSLKSLELLWIYNQFVGHADKQEFVRAASLWIESIGRERNDKYAALDLIFLYKARRSNGWRPFSQTEGDSYNEGFRSELQRLIK</sequence>
<evidence type="ECO:0000313" key="4">
    <source>
        <dbReference type="Proteomes" id="UP001521116"/>
    </source>
</evidence>
<feature type="compositionally biased region" description="Acidic residues" evidence="1">
    <location>
        <begin position="21"/>
        <end position="31"/>
    </location>
</feature>
<accession>A0ABR3SE27</accession>
<reference evidence="3 4" key="1">
    <citation type="submission" date="2024-02" db="EMBL/GenBank/DDBJ databases">
        <title>De novo assembly and annotation of 12 fungi associated with fruit tree decline syndrome in Ontario, Canada.</title>
        <authorList>
            <person name="Sulman M."/>
            <person name="Ellouze W."/>
            <person name="Ilyukhin E."/>
        </authorList>
    </citation>
    <scope>NUCLEOTIDE SEQUENCE [LARGE SCALE GENOMIC DNA]</scope>
    <source>
        <strain evidence="3 4">M1-105</strain>
    </source>
</reference>
<dbReference type="PANTHER" id="PTHR42085:SF8">
    <property type="entry name" value="F-BOX DOMAIN-CONTAINING PROTEIN"/>
    <property type="match status" value="1"/>
</dbReference>
<dbReference type="InterPro" id="IPR045518">
    <property type="entry name" value="2EXR"/>
</dbReference>
<proteinExistence type="predicted"/>
<protein>
    <recommendedName>
        <fullName evidence="2">2EXR domain-containing protein</fullName>
    </recommendedName>
</protein>
<comment type="caution">
    <text evidence="3">The sequence shown here is derived from an EMBL/GenBank/DDBJ whole genome shotgun (WGS) entry which is preliminary data.</text>
</comment>
<feature type="domain" description="2EXR" evidence="2">
    <location>
        <begin position="78"/>
        <end position="147"/>
    </location>
</feature>
<feature type="region of interest" description="Disordered" evidence="1">
    <location>
        <begin position="1"/>
        <end position="72"/>
    </location>
</feature>
<dbReference type="PANTHER" id="PTHR42085">
    <property type="entry name" value="F-BOX DOMAIN-CONTAINING PROTEIN"/>
    <property type="match status" value="1"/>
</dbReference>
<dbReference type="Proteomes" id="UP001521116">
    <property type="component" value="Unassembled WGS sequence"/>
</dbReference>